<dbReference type="SUPFAM" id="SSF52833">
    <property type="entry name" value="Thioredoxin-like"/>
    <property type="match status" value="1"/>
</dbReference>
<dbReference type="InterPro" id="IPR036249">
    <property type="entry name" value="Thioredoxin-like_sf"/>
</dbReference>
<name>A0AA39YAF6_9PEZI</name>
<organism evidence="5 6">
    <name type="scientific">Cercophora newfieldiana</name>
    <dbReference type="NCBI Taxonomy" id="92897"/>
    <lineage>
        <taxon>Eukaryota</taxon>
        <taxon>Fungi</taxon>
        <taxon>Dikarya</taxon>
        <taxon>Ascomycota</taxon>
        <taxon>Pezizomycotina</taxon>
        <taxon>Sordariomycetes</taxon>
        <taxon>Sordariomycetidae</taxon>
        <taxon>Sordariales</taxon>
        <taxon>Lasiosphaeriaceae</taxon>
        <taxon>Cercophora</taxon>
    </lineage>
</organism>
<dbReference type="Gene3D" id="1.20.1050.10">
    <property type="match status" value="1"/>
</dbReference>
<evidence type="ECO:0000256" key="2">
    <source>
        <dbReference type="PIRSR" id="PIRSR015753-2"/>
    </source>
</evidence>
<dbReference type="InterPro" id="IPR016639">
    <property type="entry name" value="GST_Omega/GSH"/>
</dbReference>
<feature type="binding site" evidence="2">
    <location>
        <position position="76"/>
    </location>
    <ligand>
        <name>glutathione</name>
        <dbReference type="ChEBI" id="CHEBI:57925"/>
    </ligand>
</feature>
<dbReference type="GO" id="GO:0004364">
    <property type="term" value="F:glutathione transferase activity"/>
    <property type="evidence" value="ECO:0007669"/>
    <property type="project" value="InterPro"/>
</dbReference>
<evidence type="ECO:0000259" key="4">
    <source>
        <dbReference type="PROSITE" id="PS50405"/>
    </source>
</evidence>
<protein>
    <submittedName>
        <fullName evidence="5">Glutathione S-transferase</fullName>
    </submittedName>
</protein>
<evidence type="ECO:0000256" key="3">
    <source>
        <dbReference type="PIRSR" id="PIRSR015753-3"/>
    </source>
</evidence>
<dbReference type="EMBL" id="JAULSV010000003">
    <property type="protein sequence ID" value="KAK0648340.1"/>
    <property type="molecule type" value="Genomic_DNA"/>
</dbReference>
<dbReference type="Gene3D" id="3.40.30.10">
    <property type="entry name" value="Glutaredoxin"/>
    <property type="match status" value="1"/>
</dbReference>
<dbReference type="SUPFAM" id="SSF47616">
    <property type="entry name" value="GST C-terminal domain-like"/>
    <property type="match status" value="1"/>
</dbReference>
<feature type="binding site" evidence="2">
    <location>
        <begin position="128"/>
        <end position="129"/>
    </location>
    <ligand>
        <name>glutathione</name>
        <dbReference type="ChEBI" id="CHEBI:57925"/>
    </ligand>
</feature>
<keyword evidence="6" id="KW-1185">Reference proteome</keyword>
<reference evidence="5" key="1">
    <citation type="submission" date="2023-06" db="EMBL/GenBank/DDBJ databases">
        <title>Genome-scale phylogeny and comparative genomics of the fungal order Sordariales.</title>
        <authorList>
            <consortium name="Lawrence Berkeley National Laboratory"/>
            <person name="Hensen N."/>
            <person name="Bonometti L."/>
            <person name="Westerberg I."/>
            <person name="Brannstrom I.O."/>
            <person name="Guillou S."/>
            <person name="Cros-Aarteil S."/>
            <person name="Calhoun S."/>
            <person name="Haridas S."/>
            <person name="Kuo A."/>
            <person name="Mondo S."/>
            <person name="Pangilinan J."/>
            <person name="Riley R."/>
            <person name="Labutti K."/>
            <person name="Andreopoulos B."/>
            <person name="Lipzen A."/>
            <person name="Chen C."/>
            <person name="Yanf M."/>
            <person name="Daum C."/>
            <person name="Ng V."/>
            <person name="Clum A."/>
            <person name="Steindorff A."/>
            <person name="Ohm R."/>
            <person name="Martin F."/>
            <person name="Silar P."/>
            <person name="Natvig D."/>
            <person name="Lalanne C."/>
            <person name="Gautier V."/>
            <person name="Ament-Velasquez S.L."/>
            <person name="Kruys A."/>
            <person name="Hutchinson M.I."/>
            <person name="Powell A.J."/>
            <person name="Barry K."/>
            <person name="Miller A.N."/>
            <person name="Grigoriev I.V."/>
            <person name="Debuchy R."/>
            <person name="Gladieux P."/>
            <person name="Thoren M.H."/>
            <person name="Johannesson H."/>
        </authorList>
    </citation>
    <scope>NUCLEOTIDE SEQUENCE</scope>
    <source>
        <strain evidence="5">SMH2532-1</strain>
    </source>
</reference>
<accession>A0AA39YAF6</accession>
<sequence length="300" mass="34506">MSYHENGHFLRLPSSFRDVVSSDPNSRFPAEKGRYALYISPTSPWAHRTMIVRIIKGLEDIVDLYQLHHHLGPEGWYFSGEGSSLPCDPLHGFKLLRDLYHKADPDFSGRVTVPVLWDKKTHTIVNNESSEIIRILTSAFDDLIPEDLREVNRPGGGLYPPALRQEIDIMNDWIYEYINNGVYNVGFAPTQESFDAHLYPLFDALDRVEGILSSVGRKYLIGDNLTEADVRLYTTIVRFDGLYHAIFQCNLKSIRHDYPAIYLWLRRLYWDGSEGEDSLIRGAFYKTTAPYHENYGIGDL</sequence>
<dbReference type="Pfam" id="PF13410">
    <property type="entry name" value="GST_C_2"/>
    <property type="match status" value="1"/>
</dbReference>
<dbReference type="InterPro" id="IPR036282">
    <property type="entry name" value="Glutathione-S-Trfase_C_sf"/>
</dbReference>
<feature type="binding site" evidence="2">
    <location>
        <begin position="110"/>
        <end position="113"/>
    </location>
    <ligand>
        <name>glutathione</name>
        <dbReference type="ChEBI" id="CHEBI:57925"/>
    </ligand>
</feature>
<dbReference type="Pfam" id="PF13409">
    <property type="entry name" value="GST_N_2"/>
    <property type="match status" value="1"/>
</dbReference>
<feature type="active site" description="Proton donor/acceptor" evidence="1">
    <location>
        <position position="183"/>
    </location>
</feature>
<dbReference type="PANTHER" id="PTHR32419:SF25">
    <property type="entry name" value="GLUTATHIONE S-TRANSFERASE (EUROFUNG)"/>
    <property type="match status" value="1"/>
</dbReference>
<dbReference type="Proteomes" id="UP001174936">
    <property type="component" value="Unassembled WGS sequence"/>
</dbReference>
<dbReference type="InterPro" id="IPR010987">
    <property type="entry name" value="Glutathione-S-Trfase_C-like"/>
</dbReference>
<dbReference type="PROSITE" id="PS50405">
    <property type="entry name" value="GST_CTER"/>
    <property type="match status" value="1"/>
</dbReference>
<evidence type="ECO:0000256" key="1">
    <source>
        <dbReference type="PIRSR" id="PIRSR015753-1"/>
    </source>
</evidence>
<feature type="domain" description="GST C-terminal" evidence="4">
    <location>
        <begin position="160"/>
        <end position="289"/>
    </location>
</feature>
<dbReference type="InterPro" id="IPR047047">
    <property type="entry name" value="GST_Omega-like_C"/>
</dbReference>
<dbReference type="InterPro" id="IPR004045">
    <property type="entry name" value="Glutathione_S-Trfase_N"/>
</dbReference>
<gene>
    <name evidence="5" type="ORF">B0T16DRAFT_388590</name>
</gene>
<dbReference type="AlphaFoldDB" id="A0AA39YAF6"/>
<feature type="site" description="Lowers pKa of active site Cys" evidence="3">
    <location>
        <position position="243"/>
    </location>
</feature>
<dbReference type="PANTHER" id="PTHR32419">
    <property type="entry name" value="GLUTATHIONYL-HYDROQUINONE REDUCTASE"/>
    <property type="match status" value="1"/>
</dbReference>
<comment type="caution">
    <text evidence="5">The sequence shown here is derived from an EMBL/GenBank/DDBJ whole genome shotgun (WGS) entry which is preliminary data.</text>
</comment>
<dbReference type="PIRSF" id="PIRSF015753">
    <property type="entry name" value="GST"/>
    <property type="match status" value="1"/>
</dbReference>
<evidence type="ECO:0000313" key="5">
    <source>
        <dbReference type="EMBL" id="KAK0648340.1"/>
    </source>
</evidence>
<dbReference type="GO" id="GO:0005737">
    <property type="term" value="C:cytoplasm"/>
    <property type="evidence" value="ECO:0007669"/>
    <property type="project" value="TreeGrafter"/>
</dbReference>
<proteinExistence type="predicted"/>
<dbReference type="CDD" id="cd03190">
    <property type="entry name" value="GST_C_Omega_like"/>
    <property type="match status" value="1"/>
</dbReference>
<evidence type="ECO:0000313" key="6">
    <source>
        <dbReference type="Proteomes" id="UP001174936"/>
    </source>
</evidence>